<protein>
    <submittedName>
        <fullName evidence="1">Uncharacterized protein</fullName>
    </submittedName>
</protein>
<dbReference type="EMBL" id="CP050124">
    <property type="protein sequence ID" value="QIP39718.1"/>
    <property type="molecule type" value="Genomic_DNA"/>
</dbReference>
<gene>
    <name evidence="1" type="ORF">G9444_2474</name>
</gene>
<evidence type="ECO:0000313" key="1">
    <source>
        <dbReference type="EMBL" id="QIP39718.1"/>
    </source>
</evidence>
<name>A0A6G9CS52_RHOER</name>
<dbReference type="AlphaFoldDB" id="A0A6G9CS52"/>
<accession>A0A6G9CS52</accession>
<dbReference type="RefSeq" id="WP_166502108.1">
    <property type="nucleotide sequence ID" value="NZ_CP050124.1"/>
</dbReference>
<evidence type="ECO:0000313" key="2">
    <source>
        <dbReference type="Proteomes" id="UP000502345"/>
    </source>
</evidence>
<sequence>MEKLPAGQPKNQDIWGTFKNNWFSNIFAGFADIGQMLGDLANAFLGGGGFGPGPLKSISDKSMADAAKIVDLQDRAQVLEGIIGYGSWVASQNLFITFDQDDPGMRTMSFDRQVGPSVGVTLVSDPALAGKKVQRLDSKGLWQVLAQTRSRSTGFTGSAKVYMDIVVKAPDGSEYYRRSMDQSAISNNGGDGEITLSNNVVDGHRKLPAGGHLWRILWPWFLPAYGQIVPHLL</sequence>
<reference evidence="1 2" key="1">
    <citation type="submission" date="2020-03" db="EMBL/GenBank/DDBJ databases">
        <title>Screen low temperature-resistant strains for efficient degradation of petroleum hydrocarbons under the low temperature.</title>
        <authorList>
            <person name="Wang Y."/>
            <person name="Chen J."/>
        </authorList>
    </citation>
    <scope>NUCLEOTIDE SEQUENCE [LARGE SCALE GENOMIC DNA]</scope>
    <source>
        <strain evidence="1 2">KB1</strain>
    </source>
</reference>
<organism evidence="1 2">
    <name type="scientific">Rhodococcus erythropolis</name>
    <name type="common">Arthrobacter picolinophilus</name>
    <dbReference type="NCBI Taxonomy" id="1833"/>
    <lineage>
        <taxon>Bacteria</taxon>
        <taxon>Bacillati</taxon>
        <taxon>Actinomycetota</taxon>
        <taxon>Actinomycetes</taxon>
        <taxon>Mycobacteriales</taxon>
        <taxon>Nocardiaceae</taxon>
        <taxon>Rhodococcus</taxon>
        <taxon>Rhodococcus erythropolis group</taxon>
    </lineage>
</organism>
<proteinExistence type="predicted"/>
<dbReference type="Proteomes" id="UP000502345">
    <property type="component" value="Chromosome"/>
</dbReference>